<evidence type="ECO:0000313" key="2">
    <source>
        <dbReference type="Proteomes" id="UP000199469"/>
    </source>
</evidence>
<name>A0A1I0PGV5_9FLAO</name>
<organism evidence="1 2">
    <name type="scientific">Chryseobacterium wanjuense</name>
    <dbReference type="NCBI Taxonomy" id="356305"/>
    <lineage>
        <taxon>Bacteria</taxon>
        <taxon>Pseudomonadati</taxon>
        <taxon>Bacteroidota</taxon>
        <taxon>Flavobacteriia</taxon>
        <taxon>Flavobacteriales</taxon>
        <taxon>Weeksellaceae</taxon>
        <taxon>Chryseobacterium group</taxon>
        <taxon>Chryseobacterium</taxon>
    </lineage>
</organism>
<accession>A0A1I0PGV5</accession>
<sequence length="37" mass="4566">MKLRKKIKSPEKYRAFVLYFFNENDTNIFKNKSIKLL</sequence>
<proteinExistence type="predicted"/>
<dbReference type="Proteomes" id="UP000199469">
    <property type="component" value="Unassembled WGS sequence"/>
</dbReference>
<gene>
    <name evidence="1" type="ORF">SAMN05421841_1214</name>
</gene>
<dbReference type="EMBL" id="FOIU01000001">
    <property type="protein sequence ID" value="SEW13627.1"/>
    <property type="molecule type" value="Genomic_DNA"/>
</dbReference>
<protein>
    <submittedName>
        <fullName evidence="1">Uncharacterized protein</fullName>
    </submittedName>
</protein>
<dbReference type="AlphaFoldDB" id="A0A1I0PGV5"/>
<dbReference type="STRING" id="356305.SAMN05421841_1214"/>
<evidence type="ECO:0000313" key="1">
    <source>
        <dbReference type="EMBL" id="SEW13627.1"/>
    </source>
</evidence>
<reference evidence="2" key="1">
    <citation type="submission" date="2016-10" db="EMBL/GenBank/DDBJ databases">
        <authorList>
            <person name="Varghese N."/>
            <person name="Submissions S."/>
        </authorList>
    </citation>
    <scope>NUCLEOTIDE SEQUENCE [LARGE SCALE GENOMIC DNA]</scope>
    <source>
        <strain evidence="2">DSM 17724</strain>
    </source>
</reference>
<keyword evidence="2" id="KW-1185">Reference proteome</keyword>